<dbReference type="Proteomes" id="UP000887563">
    <property type="component" value="Unplaced"/>
</dbReference>
<evidence type="ECO:0000259" key="3">
    <source>
        <dbReference type="SMART" id="SM01292"/>
    </source>
</evidence>
<dbReference type="InterPro" id="IPR040185">
    <property type="entry name" value="Far11/STRP"/>
</dbReference>
<dbReference type="GO" id="GO:0007010">
    <property type="term" value="P:cytoskeleton organization"/>
    <property type="evidence" value="ECO:0007669"/>
    <property type="project" value="TreeGrafter"/>
</dbReference>
<feature type="domain" description="Far11/STRP N-terminal" evidence="3">
    <location>
        <begin position="108"/>
        <end position="539"/>
    </location>
</feature>
<feature type="region of interest" description="Disordered" evidence="2">
    <location>
        <begin position="1"/>
        <end position="20"/>
    </location>
</feature>
<feature type="domain" description="Far11/STRP C-terminal" evidence="4">
    <location>
        <begin position="1603"/>
        <end position="1998"/>
    </location>
</feature>
<feature type="region of interest" description="Disordered" evidence="2">
    <location>
        <begin position="638"/>
        <end position="664"/>
    </location>
</feature>
<evidence type="ECO:0000313" key="5">
    <source>
        <dbReference type="Proteomes" id="UP000887563"/>
    </source>
</evidence>
<dbReference type="WBParaSite" id="Minc3s02932g32118">
    <property type="protein sequence ID" value="Minc3s02932g32118"/>
    <property type="gene ID" value="Minc3s02932g32118"/>
</dbReference>
<organism evidence="5 6">
    <name type="scientific">Meloidogyne incognita</name>
    <name type="common">Southern root-knot nematode worm</name>
    <name type="synonym">Oxyuris incognita</name>
    <dbReference type="NCBI Taxonomy" id="6306"/>
    <lineage>
        <taxon>Eukaryota</taxon>
        <taxon>Metazoa</taxon>
        <taxon>Ecdysozoa</taxon>
        <taxon>Nematoda</taxon>
        <taxon>Chromadorea</taxon>
        <taxon>Rhabditida</taxon>
        <taxon>Tylenchina</taxon>
        <taxon>Tylenchomorpha</taxon>
        <taxon>Tylenchoidea</taxon>
        <taxon>Meloidogynidae</taxon>
        <taxon>Meloidogyninae</taxon>
        <taxon>Meloidogyne</taxon>
        <taxon>Meloidogyne incognita group</taxon>
    </lineage>
</organism>
<accession>A0A914MWD3</accession>
<dbReference type="InterPro" id="IPR012486">
    <property type="entry name" value="Far11/STRP_N"/>
</dbReference>
<dbReference type="SMART" id="SM01292">
    <property type="entry name" value="N1221"/>
    <property type="match status" value="2"/>
</dbReference>
<feature type="compositionally biased region" description="Low complexity" evidence="2">
    <location>
        <begin position="36"/>
        <end position="49"/>
    </location>
</feature>
<feature type="compositionally biased region" description="Basic residues" evidence="2">
    <location>
        <begin position="224"/>
        <end position="233"/>
    </location>
</feature>
<name>A0A914MWD3_MELIC</name>
<feature type="compositionally biased region" description="Low complexity" evidence="2">
    <location>
        <begin position="337"/>
        <end position="346"/>
    </location>
</feature>
<dbReference type="Pfam" id="PF11882">
    <property type="entry name" value="DUF3402"/>
    <property type="match status" value="4"/>
</dbReference>
<proteinExistence type="inferred from homology"/>
<feature type="region of interest" description="Disordered" evidence="2">
    <location>
        <begin position="220"/>
        <end position="282"/>
    </location>
</feature>
<evidence type="ECO:0000259" key="4">
    <source>
        <dbReference type="SMART" id="SM01293"/>
    </source>
</evidence>
<feature type="compositionally biased region" description="Basic and acidic residues" evidence="2">
    <location>
        <begin position="242"/>
        <end position="267"/>
    </location>
</feature>
<feature type="domain" description="Far11/STRP N-terminal" evidence="3">
    <location>
        <begin position="1267"/>
        <end position="1585"/>
    </location>
</feature>
<feature type="compositionally biased region" description="Acidic residues" evidence="2">
    <location>
        <begin position="645"/>
        <end position="659"/>
    </location>
</feature>
<dbReference type="Pfam" id="PF07923">
    <property type="entry name" value="N1221"/>
    <property type="match status" value="2"/>
</dbReference>
<feature type="domain" description="Far11/STRP C-terminal" evidence="4">
    <location>
        <begin position="843"/>
        <end position="1234"/>
    </location>
</feature>
<comment type="similarity">
    <text evidence="1">Belongs to the STRIP family.</text>
</comment>
<evidence type="ECO:0000256" key="1">
    <source>
        <dbReference type="ARBA" id="ARBA00007062"/>
    </source>
</evidence>
<protein>
    <submittedName>
        <fullName evidence="6">Uncharacterized protein</fullName>
    </submittedName>
</protein>
<reference evidence="6" key="1">
    <citation type="submission" date="2022-11" db="UniProtKB">
        <authorList>
            <consortium name="WormBaseParasite"/>
        </authorList>
    </citation>
    <scope>IDENTIFICATION</scope>
</reference>
<sequence length="2068" mass="236252">MSSSDESTKSRGVRTGAVRLRDSIRPAFAEDVYGGPRRSSSSEPRLPCSNATANTNVSSTGSDLCVSALAQRRSANLPKLRELCSGTSNELNISSTECPLTSARANLMDELEFIYADADSYETELAEFYTYSEMDEFALNFECFVKYMREQKKEPVWNKLTRAEKCSIIQGLAASFDSTEPEQRLQAARIILYILQGSYGDFSELEGKKQKAQSLADCSYHTNSRSKQRRRPSSSHNLGDIGENKSCNDGDDDSKSSIDSCETRSGEDENETTSELGLPSKWFGPDHGTGDYESDCLINATLNAYLLYEQGLFQPLCSLLRLEVSLPFERYADHSRQSSVSNSRSTSHMDLTTGIPPEGGGGSASGTFERRRSRRSATLADNERIRVVLNCIYHMVESLRREELIFDDICAMFEHQKPRYQSPEHTFSLSRASLERCSQSRLKTLRTQFITELEEPLEHSKMPLAIILLDMMPTFVRAKNPHYPIKKVILLCWKVLLTTLGGMEFLREEKTRKRLDALLEPIEDTLEAAINMKPLTQSTGPSMGGGTGGESALKRVVGELGSKIRLMPRARQFNRQVACSSATDGGWENKESITDGGWKNKKSFKNKERDDNEILESKELISKSGADKCDDEFVDVNDAIMPADDNNEEKGGEDEEEYGEQEKFSEREIKKMAAVLKEPGDADLLDEILKELSVDEDDAEEGKKNKTINEDAIFYRDREPFRLVPKGAVKDDSEASVLDDTTANKQQQYNRHPLVAVQITESLIRRHKNEGSGDSSNGGGDQTPKACQSPVKIASPWPPPPPPGLPWRSKVREEDVKNFLQHARQKYFNYQLPNDSTTLFGLPMPVQTSVAALRRNLYTSLGEVQLKAEERYNKYPFSQKEFIEETPTERLYSRILPEMAEYVIAILKVILASLPSSKAKNDAVTILSDVLTPETDTNEVLSNSISLDLAHLGTGNVLEDNIRVAIDINRHKELIIKGASSIIILLLKHFRLNHVYQFENFAQYLILANCMPLVLKFLDQNICRYFQSKHDLAPFNYPQCALYIVRNGNERPPLTADNVDGGTNTESPGYFRWRNVFSAINLLRVINKLVKGKQARTMMLVVYKSAPVLKRCMKAKLGIFQLYVLKLLKLQARYLGRQWRKTNMDIISAIYMRCRHRLNDDWAYANETTRTKSFDYHKEENELSIAIRRFNTRRYPYLQLRGGIAVADTSNPAEHPYNTSSECQQQNNQFSDILTHSSSQLDELAGEWDPKVWEPMDNFCVGFDGTLHPLDYFYADADSYERELAEFYTYSEMDEFALNFECFVKYMREQKKEPFWNKLTRTEKCLIIQEMSASFDSTEPEQRLQAARIILYILQPLCSLLRLEVSLPFERCADHSRESIVSNSRSTSRMDLATGLNGVGGSPSGTFERRSRHTATLADNERIRVVLNCIYHMVESLRRAEIVYNSVCLLFEQQNPGYQSPKYTFDLLFDRNIHSRLETLRKQFITELEEPLEHSKMPLAIILLDMMPTFVRAKNPHYPIKKVILLCWKVLLTTLGGIEFLGEEKTRKRRDALLEYIVDTQHVFSLSKPKVREEDIKNFLQNARQKYFNYQLPNDSTTLFGLPMPVQTSVAALRRNLYTSLGEVQLKAEERYNKYPFSQKEFIEETPTERLYSRILPEMAEYVIAILKVILASLPSSKAKNDAVTILSDVLTPETDTNEVLSNSISLDLAHLGSGNVLEDNIRVAIDINRHKELIIKGASSIIILLLKHFRLNHVYQFENFAQYLILANCMPLVLKFLDQNICRYFQSKHDLAPFNYPQCALYIVRNGNERPPLTSDNVDEGNSTLSPGYFCWRNVFSAINLLRAMNKLVKGKQARTILLVVYKSAPVLKRCMKAKLGIFQLYVLKLLKLQARYLGRQWRKTNMDIISAIYMRCRHRLNDDWAYANETTRTKSFDYHKEENELSIAIRRFNTRRYSHLQLRGGIAVADTSNPAEHPYNTSSECQQQNNQLSDILTHSSSQLDELAGEWDPKVWEPMDNSLQTALAWEPVFSDRFLQNYEQWLEQEVYGHQTDWDGLLLKSRGLLDIYC</sequence>
<evidence type="ECO:0000256" key="2">
    <source>
        <dbReference type="SAM" id="MobiDB-lite"/>
    </source>
</evidence>
<keyword evidence="5" id="KW-1185">Reference proteome</keyword>
<dbReference type="InterPro" id="IPR021819">
    <property type="entry name" value="Far11/STRP_C"/>
</dbReference>
<dbReference type="PANTHER" id="PTHR13239:SF4">
    <property type="entry name" value="AT25231P"/>
    <property type="match status" value="1"/>
</dbReference>
<feature type="region of interest" description="Disordered" evidence="2">
    <location>
        <begin position="29"/>
        <end position="55"/>
    </location>
</feature>
<dbReference type="GO" id="GO:0005829">
    <property type="term" value="C:cytosol"/>
    <property type="evidence" value="ECO:0007669"/>
    <property type="project" value="TreeGrafter"/>
</dbReference>
<feature type="region of interest" description="Disordered" evidence="2">
    <location>
        <begin position="768"/>
        <end position="804"/>
    </location>
</feature>
<dbReference type="PANTHER" id="PTHR13239">
    <property type="entry name" value="PROTEIN REQUIRED FOR HYPHAL ANASTOMOSIS HAM-2"/>
    <property type="match status" value="1"/>
</dbReference>
<evidence type="ECO:0000313" key="6">
    <source>
        <dbReference type="WBParaSite" id="Minc3s02932g32118"/>
    </source>
</evidence>
<dbReference type="SMART" id="SM01293">
    <property type="entry name" value="DUF3402"/>
    <property type="match status" value="2"/>
</dbReference>
<feature type="region of interest" description="Disordered" evidence="2">
    <location>
        <begin position="335"/>
        <end position="375"/>
    </location>
</feature>